<dbReference type="AlphaFoldDB" id="A0A5Q0BHN7"/>
<dbReference type="Proteomes" id="UP000325755">
    <property type="component" value="Chromosome"/>
</dbReference>
<dbReference type="EMBL" id="CP044205">
    <property type="protein sequence ID" value="QFY43069.1"/>
    <property type="molecule type" value="Genomic_DNA"/>
</dbReference>
<protein>
    <recommendedName>
        <fullName evidence="5">MATE family efflux transporter</fullName>
    </recommendedName>
</protein>
<dbReference type="PANTHER" id="PTHR43298">
    <property type="entry name" value="MULTIDRUG RESISTANCE PROTEIN NORM-RELATED"/>
    <property type="match status" value="1"/>
</dbReference>
<feature type="transmembrane region" description="Helical" evidence="2">
    <location>
        <begin position="75"/>
        <end position="102"/>
    </location>
</feature>
<keyword evidence="1" id="KW-0813">Transport</keyword>
<feature type="transmembrane region" description="Helical" evidence="2">
    <location>
        <begin position="188"/>
        <end position="210"/>
    </location>
</feature>
<dbReference type="GO" id="GO:0042910">
    <property type="term" value="F:xenobiotic transmembrane transporter activity"/>
    <property type="evidence" value="ECO:0007669"/>
    <property type="project" value="InterPro"/>
</dbReference>
<sequence>MNSGLLKIIRFRIFSDFSRIRAESVPYERSIPNPSMKGREFLRGFFPLFFTFGIAQLTLQIDLVMLSRLSETSTIAYIALMRIAVLDAIIMMATGAVTSVFVSRGRRDGNVEIVVPQMIVISVLIGVVTAVAGLLFYPHLAALLLDNRELSGLASDAVFWFSISAPFRMIACSATFILIALDHGGLVIVWKCIECLLKILLNYVLIFFWARGFNGCYIAGVIVMLLTSLGSLIVIRTELNLRLCWPKRAWLRDFVCNIGWEVQRLLSAQIYGLLTLVLFSSSYIVPMKMERLSAVSMGTALMLLLSAPLMALMRSFSQQLAGCSMLVMISTFNLLCRTGLPPVLGVTAALLLRGDWLVKTLYGQLHGRWWSVLLLMLSLSLPLRYFNQLQRGLLLARMQFNLVARVDTRIIWLFNFPVIVAGLYFDNPFIAFSQIFVGELLAMVWMGRGYLLPFYRISAIGRPRIKKTRRMVSGTGLSPHLAMAVRYSIPLYTLLLPDEAL</sequence>
<keyword evidence="2" id="KW-0812">Transmembrane</keyword>
<proteinExistence type="predicted"/>
<name>A0A5Q0BHN7_9GAMM</name>
<feature type="transmembrane region" description="Helical" evidence="2">
    <location>
        <begin position="45"/>
        <end position="69"/>
    </location>
</feature>
<dbReference type="KEGG" id="mmob:F6R98_10935"/>
<dbReference type="InterPro" id="IPR002528">
    <property type="entry name" value="MATE_fam"/>
</dbReference>
<feature type="transmembrane region" description="Helical" evidence="2">
    <location>
        <begin position="157"/>
        <end position="181"/>
    </location>
</feature>
<feature type="transmembrane region" description="Helical" evidence="2">
    <location>
        <begin position="268"/>
        <end position="286"/>
    </location>
</feature>
<evidence type="ECO:0000313" key="4">
    <source>
        <dbReference type="Proteomes" id="UP000325755"/>
    </source>
</evidence>
<reference evidence="3 4" key="1">
    <citation type="submission" date="2019-09" db="EMBL/GenBank/DDBJ databases">
        <title>Ecophysiology of the spiral-shaped methanotroph Methylospira mobilis as revealed by the complete genome sequence.</title>
        <authorList>
            <person name="Oshkin I.Y."/>
            <person name="Dedysh S.N."/>
            <person name="Miroshnikov K."/>
            <person name="Danilova O.V."/>
            <person name="Hakobyan A."/>
            <person name="Liesack W."/>
        </authorList>
    </citation>
    <scope>NUCLEOTIDE SEQUENCE [LARGE SCALE GENOMIC DNA]</scope>
    <source>
        <strain evidence="3 4">Shm1</strain>
    </source>
</reference>
<evidence type="ECO:0000313" key="3">
    <source>
        <dbReference type="EMBL" id="QFY43069.1"/>
    </source>
</evidence>
<evidence type="ECO:0000256" key="1">
    <source>
        <dbReference type="ARBA" id="ARBA00022448"/>
    </source>
</evidence>
<dbReference type="GO" id="GO:0005886">
    <property type="term" value="C:plasma membrane"/>
    <property type="evidence" value="ECO:0007669"/>
    <property type="project" value="TreeGrafter"/>
</dbReference>
<dbReference type="InParanoid" id="A0A5Q0BHN7"/>
<dbReference type="InterPro" id="IPR050222">
    <property type="entry name" value="MATE_MdtK"/>
</dbReference>
<gene>
    <name evidence="3" type="ORF">F6R98_10935</name>
</gene>
<dbReference type="Pfam" id="PF01554">
    <property type="entry name" value="MatE"/>
    <property type="match status" value="1"/>
</dbReference>
<keyword evidence="4" id="KW-1185">Reference proteome</keyword>
<feature type="transmembrane region" description="Helical" evidence="2">
    <location>
        <begin position="406"/>
        <end position="425"/>
    </location>
</feature>
<feature type="transmembrane region" description="Helical" evidence="2">
    <location>
        <begin position="369"/>
        <end position="386"/>
    </location>
</feature>
<feature type="transmembrane region" description="Helical" evidence="2">
    <location>
        <begin position="292"/>
        <end position="313"/>
    </location>
</feature>
<organism evidence="3 4">
    <name type="scientific">Candidatus Methylospira mobilis</name>
    <dbReference type="NCBI Taxonomy" id="1808979"/>
    <lineage>
        <taxon>Bacteria</taxon>
        <taxon>Pseudomonadati</taxon>
        <taxon>Pseudomonadota</taxon>
        <taxon>Gammaproteobacteria</taxon>
        <taxon>Methylococcales</taxon>
        <taxon>Methylococcaceae</taxon>
        <taxon>Candidatus Methylospira</taxon>
    </lineage>
</organism>
<feature type="transmembrane region" description="Helical" evidence="2">
    <location>
        <begin position="325"/>
        <end position="349"/>
    </location>
</feature>
<accession>A0A5Q0BHN7</accession>
<feature type="transmembrane region" description="Helical" evidence="2">
    <location>
        <begin position="471"/>
        <end position="489"/>
    </location>
</feature>
<dbReference type="PANTHER" id="PTHR43298:SF2">
    <property type="entry name" value="FMN_FAD EXPORTER YEEO-RELATED"/>
    <property type="match status" value="1"/>
</dbReference>
<feature type="transmembrane region" description="Helical" evidence="2">
    <location>
        <begin position="216"/>
        <end position="235"/>
    </location>
</feature>
<feature type="transmembrane region" description="Helical" evidence="2">
    <location>
        <begin position="431"/>
        <end position="451"/>
    </location>
</feature>
<evidence type="ECO:0000256" key="2">
    <source>
        <dbReference type="SAM" id="Phobius"/>
    </source>
</evidence>
<evidence type="ECO:0008006" key="5">
    <source>
        <dbReference type="Google" id="ProtNLM"/>
    </source>
</evidence>
<dbReference type="InterPro" id="IPR054667">
    <property type="entry name" value="Export_MbnM"/>
</dbReference>
<feature type="transmembrane region" description="Helical" evidence="2">
    <location>
        <begin position="114"/>
        <end position="137"/>
    </location>
</feature>
<dbReference type="GO" id="GO:0015297">
    <property type="term" value="F:antiporter activity"/>
    <property type="evidence" value="ECO:0007669"/>
    <property type="project" value="InterPro"/>
</dbReference>
<keyword evidence="2" id="KW-0472">Membrane</keyword>
<keyword evidence="2" id="KW-1133">Transmembrane helix</keyword>
<dbReference type="NCBIfam" id="NF045578">
    <property type="entry name" value="export_MbnM"/>
    <property type="match status" value="1"/>
</dbReference>